<reference evidence="1" key="1">
    <citation type="submission" date="2021-06" db="EMBL/GenBank/DDBJ databases">
        <authorList>
            <person name="Kallberg Y."/>
            <person name="Tangrot J."/>
            <person name="Rosling A."/>
        </authorList>
    </citation>
    <scope>NUCLEOTIDE SEQUENCE</scope>
    <source>
        <strain evidence="1">MA461A</strain>
    </source>
</reference>
<keyword evidence="2" id="KW-1185">Reference proteome</keyword>
<evidence type="ECO:0000313" key="2">
    <source>
        <dbReference type="Proteomes" id="UP000789920"/>
    </source>
</evidence>
<protein>
    <submittedName>
        <fullName evidence="1">25200_t:CDS:1</fullName>
    </submittedName>
</protein>
<sequence length="76" mass="8643">QIERTQITLTVNEKKMIISVHNYIKEKIKMTDEQAKQITNLRKEVSIATGVGEATIARVVAEFNKTENITSSEQDH</sequence>
<proteinExistence type="predicted"/>
<gene>
    <name evidence="1" type="ORF">RPERSI_LOCUS11427</name>
</gene>
<feature type="non-terminal residue" evidence="1">
    <location>
        <position position="1"/>
    </location>
</feature>
<evidence type="ECO:0000313" key="1">
    <source>
        <dbReference type="EMBL" id="CAG8722636.1"/>
    </source>
</evidence>
<dbReference type="Proteomes" id="UP000789920">
    <property type="component" value="Unassembled WGS sequence"/>
</dbReference>
<name>A0ACA9PVI4_9GLOM</name>
<accession>A0ACA9PVI4</accession>
<organism evidence="1 2">
    <name type="scientific">Racocetra persica</name>
    <dbReference type="NCBI Taxonomy" id="160502"/>
    <lineage>
        <taxon>Eukaryota</taxon>
        <taxon>Fungi</taxon>
        <taxon>Fungi incertae sedis</taxon>
        <taxon>Mucoromycota</taxon>
        <taxon>Glomeromycotina</taxon>
        <taxon>Glomeromycetes</taxon>
        <taxon>Diversisporales</taxon>
        <taxon>Gigasporaceae</taxon>
        <taxon>Racocetra</taxon>
    </lineage>
</organism>
<comment type="caution">
    <text evidence="1">The sequence shown here is derived from an EMBL/GenBank/DDBJ whole genome shotgun (WGS) entry which is preliminary data.</text>
</comment>
<dbReference type="EMBL" id="CAJVQC010023531">
    <property type="protein sequence ID" value="CAG8722636.1"/>
    <property type="molecule type" value="Genomic_DNA"/>
</dbReference>